<feature type="signal peptide" evidence="1">
    <location>
        <begin position="1"/>
        <end position="23"/>
    </location>
</feature>
<dbReference type="Proteomes" id="UP001501645">
    <property type="component" value="Unassembled WGS sequence"/>
</dbReference>
<accession>A0ABP9A1E8</accession>
<keyword evidence="3" id="KW-1185">Reference proteome</keyword>
<dbReference type="EMBL" id="BAABKO010000002">
    <property type="protein sequence ID" value="GAA4771626.1"/>
    <property type="molecule type" value="Genomic_DNA"/>
</dbReference>
<name>A0ABP9A1E8_9MICO</name>
<feature type="chain" id="PRO_5047084423" description="Lipoprotein" evidence="1">
    <location>
        <begin position="24"/>
        <end position="155"/>
    </location>
</feature>
<evidence type="ECO:0000256" key="1">
    <source>
        <dbReference type="SAM" id="SignalP"/>
    </source>
</evidence>
<comment type="caution">
    <text evidence="2">The sequence shown here is derived from an EMBL/GenBank/DDBJ whole genome shotgun (WGS) entry which is preliminary data.</text>
</comment>
<organism evidence="2 3">
    <name type="scientific">Microbacterium gilvum</name>
    <dbReference type="NCBI Taxonomy" id="1336204"/>
    <lineage>
        <taxon>Bacteria</taxon>
        <taxon>Bacillati</taxon>
        <taxon>Actinomycetota</taxon>
        <taxon>Actinomycetes</taxon>
        <taxon>Micrococcales</taxon>
        <taxon>Microbacteriaceae</taxon>
        <taxon>Microbacterium</taxon>
    </lineage>
</organism>
<keyword evidence="1" id="KW-0732">Signal</keyword>
<sequence length="155" mass="16037">MRVRRTIIAVAAVSTALLLGACAPMQFPEATTTTCSPVGADGSAGIGIALPAFDVDIEITDVRPSDTDAIEVTGWHRAAPGDEIGGAYPYAVPADAEHAVPAGEHRFVNVGLRLVDPAAKAETAAIDIEYVASGTTWTTTRHDRIILLPAGEACS</sequence>
<evidence type="ECO:0000313" key="3">
    <source>
        <dbReference type="Proteomes" id="UP001501645"/>
    </source>
</evidence>
<gene>
    <name evidence="2" type="ORF">GCM10023351_14620</name>
</gene>
<reference evidence="3" key="1">
    <citation type="journal article" date="2019" name="Int. J. Syst. Evol. Microbiol.">
        <title>The Global Catalogue of Microorganisms (GCM) 10K type strain sequencing project: providing services to taxonomists for standard genome sequencing and annotation.</title>
        <authorList>
            <consortium name="The Broad Institute Genomics Platform"/>
            <consortium name="The Broad Institute Genome Sequencing Center for Infectious Disease"/>
            <person name="Wu L."/>
            <person name="Ma J."/>
        </authorList>
    </citation>
    <scope>NUCLEOTIDE SEQUENCE [LARGE SCALE GENOMIC DNA]</scope>
    <source>
        <strain evidence="3">JCM 18537</strain>
    </source>
</reference>
<protein>
    <recommendedName>
        <fullName evidence="4">Lipoprotein</fullName>
    </recommendedName>
</protein>
<evidence type="ECO:0008006" key="4">
    <source>
        <dbReference type="Google" id="ProtNLM"/>
    </source>
</evidence>
<proteinExistence type="predicted"/>
<evidence type="ECO:0000313" key="2">
    <source>
        <dbReference type="EMBL" id="GAA4771626.1"/>
    </source>
</evidence>
<dbReference type="PROSITE" id="PS51257">
    <property type="entry name" value="PROKAR_LIPOPROTEIN"/>
    <property type="match status" value="1"/>
</dbReference>